<keyword evidence="2" id="KW-1185">Reference proteome</keyword>
<name>A0ABR4P1D3_9HELO</name>
<reference evidence="1 2" key="1">
    <citation type="submission" date="2024-06" db="EMBL/GenBank/DDBJ databases">
        <title>Complete genome of Phlyctema vagabunda strain 19-DSS-EL-015.</title>
        <authorList>
            <person name="Fiorenzani C."/>
        </authorList>
    </citation>
    <scope>NUCLEOTIDE SEQUENCE [LARGE SCALE GENOMIC DNA]</scope>
    <source>
        <strain evidence="1 2">19-DSS-EL-015</strain>
    </source>
</reference>
<organism evidence="1 2">
    <name type="scientific">Phlyctema vagabunda</name>
    <dbReference type="NCBI Taxonomy" id="108571"/>
    <lineage>
        <taxon>Eukaryota</taxon>
        <taxon>Fungi</taxon>
        <taxon>Dikarya</taxon>
        <taxon>Ascomycota</taxon>
        <taxon>Pezizomycotina</taxon>
        <taxon>Leotiomycetes</taxon>
        <taxon>Helotiales</taxon>
        <taxon>Dermateaceae</taxon>
        <taxon>Phlyctema</taxon>
    </lineage>
</organism>
<evidence type="ECO:0008006" key="3">
    <source>
        <dbReference type="Google" id="ProtNLM"/>
    </source>
</evidence>
<proteinExistence type="predicted"/>
<dbReference type="EMBL" id="JBFCZG010000011">
    <property type="protein sequence ID" value="KAL3417114.1"/>
    <property type="molecule type" value="Genomic_DNA"/>
</dbReference>
<evidence type="ECO:0000313" key="2">
    <source>
        <dbReference type="Proteomes" id="UP001629113"/>
    </source>
</evidence>
<sequence length="93" mass="11175">MLRLRILWWAGHLIGRDRRRMMHLRNAFRSLHLLWDLVLTTVALLLSSETAGFSATFDRRNFVSFSWEAKFAHRSRYSFMPIKKTVTVSWYSR</sequence>
<comment type="caution">
    <text evidence="1">The sequence shown here is derived from an EMBL/GenBank/DDBJ whole genome shotgun (WGS) entry which is preliminary data.</text>
</comment>
<accession>A0ABR4P1D3</accession>
<evidence type="ECO:0000313" key="1">
    <source>
        <dbReference type="EMBL" id="KAL3417114.1"/>
    </source>
</evidence>
<protein>
    <recommendedName>
        <fullName evidence="3">Secreted protein</fullName>
    </recommendedName>
</protein>
<gene>
    <name evidence="1" type="ORF">PVAG01_11114</name>
</gene>
<dbReference type="Proteomes" id="UP001629113">
    <property type="component" value="Unassembled WGS sequence"/>
</dbReference>